<dbReference type="OrthoDB" id="401169at2"/>
<name>I7CGA6_MYCHA</name>
<dbReference type="EMBL" id="CP003731">
    <property type="protein sequence ID" value="AFO52291.1"/>
    <property type="molecule type" value="Genomic_DNA"/>
</dbReference>
<keyword evidence="2" id="KW-1185">Reference proteome</keyword>
<reference evidence="2" key="2">
    <citation type="submission" date="2012-07" db="EMBL/GenBank/DDBJ databases">
        <title>Complete genome sequence of 'Candidatus Mycoplasma haemolamae'.</title>
        <authorList>
            <person name="Guimaraes A.M.S."/>
            <person name="Toth B."/>
            <person name="Santos A.P."/>
            <person name="Nascimento N.C."/>
            <person name="Sojka J.E."/>
            <person name="Messick J.B."/>
        </authorList>
    </citation>
    <scope>NUCLEOTIDE SEQUENCE [LARGE SCALE GENOMIC DNA]</scope>
    <source>
        <strain evidence="2">Purdue</strain>
    </source>
</reference>
<accession>I7CGA6</accession>
<gene>
    <name evidence="1" type="ordered locus">MHLP_03555</name>
</gene>
<evidence type="ECO:0000313" key="1">
    <source>
        <dbReference type="EMBL" id="AFO52291.1"/>
    </source>
</evidence>
<dbReference type="KEGG" id="mhl:MHLP_03555"/>
<reference evidence="1 2" key="1">
    <citation type="journal article" date="2012" name="J. Bacteriol.">
        <title>Genome Sequence of "Candidatus Mycoplasma haemolamae" Strain Purdue, a Red Blood Cell Pathogen of Alpacas (Vicugna pacos) and Llamas (Lama glama).</title>
        <authorList>
            <person name="Guimaraes A.M."/>
            <person name="Toth B."/>
            <person name="Santos A.P."/>
            <person name="do Nascimento N.C."/>
            <person name="Kritchevsky J.E."/>
            <person name="Messick J.B."/>
        </authorList>
    </citation>
    <scope>NUCLEOTIDE SEQUENCE [LARGE SCALE GENOMIC DNA]</scope>
    <source>
        <strain evidence="1 2">Purdue</strain>
    </source>
</reference>
<dbReference type="PATRIC" id="fig|1212765.3.peg.804"/>
<dbReference type="Proteomes" id="UP000006502">
    <property type="component" value="Chromosome"/>
</dbReference>
<dbReference type="HOGENOM" id="CLU_102918_0_0_14"/>
<organism evidence="1 2">
    <name type="scientific">Mycoplasma haematolamae (strain Purdue)</name>
    <dbReference type="NCBI Taxonomy" id="1212765"/>
    <lineage>
        <taxon>Bacteria</taxon>
        <taxon>Bacillati</taxon>
        <taxon>Mycoplasmatota</taxon>
        <taxon>Mollicutes</taxon>
        <taxon>Mycoplasmataceae</taxon>
        <taxon>Mycoplasma</taxon>
    </lineage>
</organism>
<protein>
    <submittedName>
        <fullName evidence="1">Uncharacterized protein</fullName>
    </submittedName>
</protein>
<sequence length="228" mass="25959">MIDKPTIKEGMTLKLEKILDLQKKDSLDEAWRDLPGIIDQMVKFEKQMIKMFQGYASSAGVKFAQAAWKETWEPGKEVTPVALIMRALRGKEFSEVCTKPDLRTHKSKYFNDECDQAISGHNDVKVVDVLKSAYATDSGWLSSGTNWRVSSKSSTGGRWSDQPRLNEYSDLKNNGYQKGLVAEQCPQLWSWWSLIQSTADKKVCEELLKAVFGNNVPQKRYCCLTYRA</sequence>
<evidence type="ECO:0000313" key="2">
    <source>
        <dbReference type="Proteomes" id="UP000006502"/>
    </source>
</evidence>
<proteinExistence type="predicted"/>
<dbReference type="AlphaFoldDB" id="I7CGA6"/>